<accession>A0A2K2F9R0</accession>
<evidence type="ECO:0000256" key="5">
    <source>
        <dbReference type="ARBA" id="ARBA00022692"/>
    </source>
</evidence>
<dbReference type="Pfam" id="PF12698">
    <property type="entry name" value="ABC2_membrane_3"/>
    <property type="match status" value="1"/>
</dbReference>
<evidence type="ECO:0000256" key="3">
    <source>
        <dbReference type="ARBA" id="ARBA00022448"/>
    </source>
</evidence>
<dbReference type="AlphaFoldDB" id="A0A2K2F9R0"/>
<feature type="domain" description="ABC transmembrane type-2" evidence="9">
    <location>
        <begin position="151"/>
        <end position="374"/>
    </location>
</feature>
<dbReference type="Gene3D" id="3.40.1710.10">
    <property type="entry name" value="abc type-2 transporter like domain"/>
    <property type="match status" value="1"/>
</dbReference>
<evidence type="ECO:0000256" key="4">
    <source>
        <dbReference type="ARBA" id="ARBA00022475"/>
    </source>
</evidence>
<evidence type="ECO:0000256" key="8">
    <source>
        <dbReference type="SAM" id="Phobius"/>
    </source>
</evidence>
<dbReference type="GO" id="GO:0005886">
    <property type="term" value="C:plasma membrane"/>
    <property type="evidence" value="ECO:0007669"/>
    <property type="project" value="UniProtKB-SubCell"/>
</dbReference>
<keyword evidence="7 8" id="KW-0472">Membrane</keyword>
<dbReference type="PANTHER" id="PTHR30294">
    <property type="entry name" value="MEMBRANE COMPONENT OF ABC TRANSPORTER YHHJ-RELATED"/>
    <property type="match status" value="1"/>
</dbReference>
<evidence type="ECO:0000256" key="7">
    <source>
        <dbReference type="ARBA" id="ARBA00023136"/>
    </source>
</evidence>
<dbReference type="InterPro" id="IPR051449">
    <property type="entry name" value="ABC-2_transporter_component"/>
</dbReference>
<feature type="transmembrane region" description="Helical" evidence="8">
    <location>
        <begin position="187"/>
        <end position="206"/>
    </location>
</feature>
<dbReference type="OrthoDB" id="266913at2"/>
<organism evidence="10 11">
    <name type="scientific">Clostridium thermosuccinogenes</name>
    <dbReference type="NCBI Taxonomy" id="84032"/>
    <lineage>
        <taxon>Bacteria</taxon>
        <taxon>Bacillati</taxon>
        <taxon>Bacillota</taxon>
        <taxon>Clostridia</taxon>
        <taxon>Eubacteriales</taxon>
        <taxon>Clostridiaceae</taxon>
        <taxon>Clostridium</taxon>
    </lineage>
</organism>
<keyword evidence="6 8" id="KW-1133">Transmembrane helix</keyword>
<keyword evidence="11" id="KW-1185">Reference proteome</keyword>
<evidence type="ECO:0000256" key="2">
    <source>
        <dbReference type="ARBA" id="ARBA00007783"/>
    </source>
</evidence>
<dbReference type="KEGG" id="cthd:CDO33_03840"/>
<name>A0A2K2F9R0_9CLOT</name>
<dbReference type="PANTHER" id="PTHR30294:SF45">
    <property type="entry name" value="LINEARMYCIN RESISTANCE PERMEASE PROTEIN LNRN"/>
    <property type="match status" value="1"/>
</dbReference>
<reference evidence="10 11" key="1">
    <citation type="submission" date="2017-06" db="EMBL/GenBank/DDBJ databases">
        <title>Investigating the central metabolism of Clostridium thermosuccinogenes.</title>
        <authorList>
            <person name="Koendjbiharie J.G."/>
            <person name="van Kranenburg R."/>
        </authorList>
    </citation>
    <scope>NUCLEOTIDE SEQUENCE [LARGE SCALE GENOMIC DNA]</scope>
    <source>
        <strain evidence="10 11">DSM 5806</strain>
    </source>
</reference>
<dbReference type="InterPro" id="IPR013525">
    <property type="entry name" value="ABC2_TM"/>
</dbReference>
<keyword evidence="5 8" id="KW-0812">Transmembrane</keyword>
<feature type="transmembrane region" description="Helical" evidence="8">
    <location>
        <begin position="265"/>
        <end position="286"/>
    </location>
</feature>
<gene>
    <name evidence="10" type="ORF">CDQ84_14810</name>
</gene>
<keyword evidence="4" id="KW-1003">Cell membrane</keyword>
<evidence type="ECO:0000313" key="11">
    <source>
        <dbReference type="Proteomes" id="UP000236151"/>
    </source>
</evidence>
<evidence type="ECO:0000256" key="1">
    <source>
        <dbReference type="ARBA" id="ARBA00004651"/>
    </source>
</evidence>
<evidence type="ECO:0000313" key="10">
    <source>
        <dbReference type="EMBL" id="PNT96647.1"/>
    </source>
</evidence>
<dbReference type="InterPro" id="IPR047817">
    <property type="entry name" value="ABC2_TM_bact-type"/>
</dbReference>
<evidence type="ECO:0000256" key="6">
    <source>
        <dbReference type="ARBA" id="ARBA00022989"/>
    </source>
</evidence>
<feature type="transmembrane region" description="Helical" evidence="8">
    <location>
        <begin position="349"/>
        <end position="369"/>
    </location>
</feature>
<feature type="transmembrane region" description="Helical" evidence="8">
    <location>
        <begin position="293"/>
        <end position="314"/>
    </location>
</feature>
<feature type="transmembrane region" description="Helical" evidence="8">
    <location>
        <begin position="21"/>
        <end position="41"/>
    </location>
</feature>
<keyword evidence="3" id="KW-0813">Transport</keyword>
<comment type="similarity">
    <text evidence="2">Belongs to the ABC-2 integral membrane protein family.</text>
</comment>
<sequence length="381" mass="42695">MRKILLLTVNTLKVTFRKKGNFVIYLILPIIGIFASIGLYANTGTSTVHIGIANKDRGVLSADMIESFRRIENFKLKDVDVEEADKLLLDGSISCLVVFPEGFSDSFAAGLPKKVEIVSLKGKDTTAWIETSVKLYAENLYNLARAAGGKKDVFDKLYEGFSNKGLKLRVDKVDDQANNRLMTIQTLGFLIMFVMLGTGMTSELILREKRNRTYFRICSSPVSSKTYIFANVIASILIVMVQIFITLMVMRWGLRVNTYVPDWQMFIILGCFGLVAIGIGTMIVAFSTSSYQVSTLSTLVITPMCMLSGCYWPVEYMPDIMQKISWFMPPRWALDMVDKLQKGTAFGEVMMNLVVMLAFAAAFFAISAYKFGTSDDIRKFV</sequence>
<dbReference type="Proteomes" id="UP000236151">
    <property type="component" value="Unassembled WGS sequence"/>
</dbReference>
<comment type="caution">
    <text evidence="10">The sequence shown here is derived from an EMBL/GenBank/DDBJ whole genome shotgun (WGS) entry which is preliminary data.</text>
</comment>
<protein>
    <recommendedName>
        <fullName evidence="9">ABC transmembrane type-2 domain-containing protein</fullName>
    </recommendedName>
</protein>
<dbReference type="PROSITE" id="PS51012">
    <property type="entry name" value="ABC_TM2"/>
    <property type="match status" value="1"/>
</dbReference>
<comment type="subcellular location">
    <subcellularLocation>
        <location evidence="1">Cell membrane</location>
        <topology evidence="1">Multi-pass membrane protein</topology>
    </subcellularLocation>
</comment>
<feature type="transmembrane region" description="Helical" evidence="8">
    <location>
        <begin position="227"/>
        <end position="253"/>
    </location>
</feature>
<dbReference type="GO" id="GO:0140359">
    <property type="term" value="F:ABC-type transporter activity"/>
    <property type="evidence" value="ECO:0007669"/>
    <property type="project" value="InterPro"/>
</dbReference>
<proteinExistence type="inferred from homology"/>
<evidence type="ECO:0000259" key="9">
    <source>
        <dbReference type="PROSITE" id="PS51012"/>
    </source>
</evidence>
<dbReference type="RefSeq" id="WP_103082513.1">
    <property type="nucleotide sequence ID" value="NZ_CP021850.1"/>
</dbReference>
<dbReference type="EMBL" id="NIOJ01000046">
    <property type="protein sequence ID" value="PNT96647.1"/>
    <property type="molecule type" value="Genomic_DNA"/>
</dbReference>